<reference evidence="3" key="1">
    <citation type="submission" date="2025-08" db="UniProtKB">
        <authorList>
            <consortium name="RefSeq"/>
        </authorList>
    </citation>
    <scope>IDENTIFICATION</scope>
</reference>
<dbReference type="KEGG" id="aplc:110985756"/>
<dbReference type="RefSeq" id="XP_022102729.1">
    <property type="nucleotide sequence ID" value="XM_022247037.1"/>
</dbReference>
<name>A0A8B7ZAM4_ACAPL</name>
<evidence type="ECO:0000313" key="2">
    <source>
        <dbReference type="Proteomes" id="UP000694845"/>
    </source>
</evidence>
<protein>
    <submittedName>
        <fullName evidence="3">Uncharacterized protein LOC110985756</fullName>
    </submittedName>
</protein>
<accession>A0A8B7ZAM4</accession>
<feature type="region of interest" description="Disordered" evidence="1">
    <location>
        <begin position="104"/>
        <end position="127"/>
    </location>
</feature>
<feature type="region of interest" description="Disordered" evidence="1">
    <location>
        <begin position="169"/>
        <end position="295"/>
    </location>
</feature>
<feature type="region of interest" description="Disordered" evidence="1">
    <location>
        <begin position="15"/>
        <end position="62"/>
    </location>
</feature>
<dbReference type="GeneID" id="110985756"/>
<dbReference type="AlphaFoldDB" id="A0A8B7ZAM4"/>
<evidence type="ECO:0000256" key="1">
    <source>
        <dbReference type="SAM" id="MobiDB-lite"/>
    </source>
</evidence>
<proteinExistence type="predicted"/>
<gene>
    <name evidence="3" type="primary">LOC110985756</name>
</gene>
<dbReference type="Proteomes" id="UP000694845">
    <property type="component" value="Unplaced"/>
</dbReference>
<keyword evidence="2" id="KW-1185">Reference proteome</keyword>
<evidence type="ECO:0000313" key="3">
    <source>
        <dbReference type="RefSeq" id="XP_022102729.1"/>
    </source>
</evidence>
<dbReference type="OrthoDB" id="10506671at2759"/>
<feature type="compositionally biased region" description="Acidic residues" evidence="1">
    <location>
        <begin position="172"/>
        <end position="181"/>
    </location>
</feature>
<feature type="compositionally biased region" description="Pro residues" evidence="1">
    <location>
        <begin position="241"/>
        <end position="252"/>
    </location>
</feature>
<sequence>MERRQVPAQFHFRVMEPLHPPPRQNVDRGRYGPAGLHKYRQGNTPNGFENSGVGRAMGGGLGYSSGPGVAGGGPVKFVRNPKFPKSLYDVEMSLRQVIKDKPVKITPGMSFPDPKSRKSISNPKAPRVEYEFEPSRDDYNFIYNPLAGANAPGDDTGGVVKERYIDAVGYDSSDDSDDNDEFDWRVQDYDSQSTNSDGDDSDGGTEVALPHEDDREALYAHARPKAHRVRQAQGMETQPPAFEPQPPPPRAPVDPILVIPRAVVREEESYREHRHRNGSKNGLGPTPDDNNNVGE</sequence>
<feature type="compositionally biased region" description="Basic and acidic residues" evidence="1">
    <location>
        <begin position="209"/>
        <end position="218"/>
    </location>
</feature>
<dbReference type="OMA" id="PRVEYEF"/>
<organism evidence="2 3">
    <name type="scientific">Acanthaster planci</name>
    <name type="common">Crown-of-thorns starfish</name>
    <dbReference type="NCBI Taxonomy" id="133434"/>
    <lineage>
        <taxon>Eukaryota</taxon>
        <taxon>Metazoa</taxon>
        <taxon>Echinodermata</taxon>
        <taxon>Eleutherozoa</taxon>
        <taxon>Asterozoa</taxon>
        <taxon>Asteroidea</taxon>
        <taxon>Valvatacea</taxon>
        <taxon>Valvatida</taxon>
        <taxon>Acanthasteridae</taxon>
        <taxon>Acanthaster</taxon>
    </lineage>
</organism>